<evidence type="ECO:0000259" key="1">
    <source>
        <dbReference type="Pfam" id="PF05598"/>
    </source>
</evidence>
<gene>
    <name evidence="2" type="ORF">SAMN05920897_1301</name>
</gene>
<evidence type="ECO:0000313" key="3">
    <source>
        <dbReference type="Proteomes" id="UP000186400"/>
    </source>
</evidence>
<sequence>MKSITGIIGGAQILFDISFDIQDSFEEYLTMKHRAFLHVLRIVEEHFPAVASSYRGRGRRPHDDIAIIRAFMAKSFFQIETTTSLVDRLRGDSSLRHICGFTVVPSSSTFSRRLAVYANSHLLEQALSAMVFHYYKDSIV</sequence>
<accession>A0A1N6XS13</accession>
<protein>
    <submittedName>
        <fullName evidence="2">Transposase domain</fullName>
    </submittedName>
</protein>
<dbReference type="EMBL" id="FTMS01000030">
    <property type="protein sequence ID" value="SIR05097.1"/>
    <property type="molecule type" value="Genomic_DNA"/>
</dbReference>
<name>A0A1N6XS13_9SPIO</name>
<feature type="domain" description="Transposase InsH N-terminal" evidence="1">
    <location>
        <begin position="39"/>
        <end position="112"/>
    </location>
</feature>
<evidence type="ECO:0000313" key="2">
    <source>
        <dbReference type="EMBL" id="SIR05097.1"/>
    </source>
</evidence>
<dbReference type="AlphaFoldDB" id="A0A1N6XS13"/>
<dbReference type="InterPro" id="IPR008490">
    <property type="entry name" value="Transposase_InsH_N"/>
</dbReference>
<dbReference type="RefSeq" id="WP_143559271.1">
    <property type="nucleotide sequence ID" value="NZ_FTMS01000030.1"/>
</dbReference>
<reference evidence="3" key="1">
    <citation type="submission" date="2017-01" db="EMBL/GenBank/DDBJ databases">
        <authorList>
            <person name="Varghese N."/>
            <person name="Submissions S."/>
        </authorList>
    </citation>
    <scope>NUCLEOTIDE SEQUENCE [LARGE SCALE GENOMIC DNA]</scope>
    <source>
        <strain evidence="3">ASpG1</strain>
    </source>
</reference>
<dbReference type="Proteomes" id="UP000186400">
    <property type="component" value="Unassembled WGS sequence"/>
</dbReference>
<feature type="non-terminal residue" evidence="2">
    <location>
        <position position="140"/>
    </location>
</feature>
<keyword evidence="3" id="KW-1185">Reference proteome</keyword>
<organism evidence="2 3">
    <name type="scientific">Alkalispirochaeta americana</name>
    <dbReference type="NCBI Taxonomy" id="159291"/>
    <lineage>
        <taxon>Bacteria</taxon>
        <taxon>Pseudomonadati</taxon>
        <taxon>Spirochaetota</taxon>
        <taxon>Spirochaetia</taxon>
        <taxon>Spirochaetales</taxon>
        <taxon>Spirochaetaceae</taxon>
        <taxon>Alkalispirochaeta</taxon>
    </lineage>
</organism>
<proteinExistence type="predicted"/>
<dbReference type="Pfam" id="PF05598">
    <property type="entry name" value="DUF772"/>
    <property type="match status" value="1"/>
</dbReference>